<evidence type="ECO:0000256" key="5">
    <source>
        <dbReference type="ARBA" id="ARBA00022884"/>
    </source>
</evidence>
<evidence type="ECO:0000256" key="2">
    <source>
        <dbReference type="ARBA" id="ARBA00022722"/>
    </source>
</evidence>
<evidence type="ECO:0000256" key="6">
    <source>
        <dbReference type="NCBIfam" id="TIGR00188"/>
    </source>
</evidence>
<protein>
    <recommendedName>
        <fullName evidence="6">Ribonuclease P protein component</fullName>
        <ecNumber evidence="6">3.1.26.5</ecNumber>
    </recommendedName>
</protein>
<dbReference type="InterPro" id="IPR020568">
    <property type="entry name" value="Ribosomal_Su5_D2-typ_SF"/>
</dbReference>
<dbReference type="GO" id="GO:0000049">
    <property type="term" value="F:tRNA binding"/>
    <property type="evidence" value="ECO:0007669"/>
    <property type="project" value="InterPro"/>
</dbReference>
<proteinExistence type="predicted"/>
<dbReference type="Pfam" id="PF00825">
    <property type="entry name" value="Ribonuclease_P"/>
    <property type="match status" value="1"/>
</dbReference>
<dbReference type="EC" id="3.1.26.5" evidence="6"/>
<keyword evidence="4" id="KW-0378">Hydrolase</keyword>
<dbReference type="InterPro" id="IPR014721">
    <property type="entry name" value="Ribsml_uS5_D2-typ_fold_subgr"/>
</dbReference>
<dbReference type="SUPFAM" id="SSF54211">
    <property type="entry name" value="Ribosomal protein S5 domain 2-like"/>
    <property type="match status" value="1"/>
</dbReference>
<keyword evidence="2" id="KW-0540">Nuclease</keyword>
<keyword evidence="3" id="KW-0255">Endonuclease</keyword>
<dbReference type="Proteomes" id="UP000233417">
    <property type="component" value="Unassembled WGS sequence"/>
</dbReference>
<gene>
    <name evidence="7" type="primary">rnpA</name>
    <name evidence="7" type="ORF">CVU76_00260</name>
</gene>
<sequence>MLPKKYRLEPKNLQKIYKEGKKFRGEYGMLVVKELNINNPQFAFVVSKKIGNAVQRHKMTRLLRQITTEFLTKVEDSKLASQYIAFKYSDNYEELKKEYLKQLKDAFRIA</sequence>
<dbReference type="PANTHER" id="PTHR33992:SF1">
    <property type="entry name" value="RIBONUCLEASE P PROTEIN COMPONENT"/>
    <property type="match status" value="1"/>
</dbReference>
<keyword evidence="1" id="KW-0819">tRNA processing</keyword>
<evidence type="ECO:0000313" key="8">
    <source>
        <dbReference type="Proteomes" id="UP000233417"/>
    </source>
</evidence>
<evidence type="ECO:0000256" key="3">
    <source>
        <dbReference type="ARBA" id="ARBA00022759"/>
    </source>
</evidence>
<dbReference type="Gene3D" id="3.30.230.10">
    <property type="match status" value="1"/>
</dbReference>
<keyword evidence="5" id="KW-0694">RNA-binding</keyword>
<dbReference type="GO" id="GO:0030677">
    <property type="term" value="C:ribonuclease P complex"/>
    <property type="evidence" value="ECO:0007669"/>
    <property type="project" value="TreeGrafter"/>
</dbReference>
<dbReference type="PANTHER" id="PTHR33992">
    <property type="entry name" value="RIBONUCLEASE P PROTEIN COMPONENT"/>
    <property type="match status" value="1"/>
</dbReference>
<evidence type="ECO:0000256" key="4">
    <source>
        <dbReference type="ARBA" id="ARBA00022801"/>
    </source>
</evidence>
<name>A0A2N2F2S3_9BACT</name>
<comment type="caution">
    <text evidence="7">The sequence shown here is derived from an EMBL/GenBank/DDBJ whole genome shotgun (WGS) entry which is preliminary data.</text>
</comment>
<dbReference type="EMBL" id="PHAO01000001">
    <property type="protein sequence ID" value="PKN02463.1"/>
    <property type="molecule type" value="Genomic_DNA"/>
</dbReference>
<dbReference type="GO" id="GO:0042781">
    <property type="term" value="F:3'-tRNA processing endoribonuclease activity"/>
    <property type="evidence" value="ECO:0007669"/>
    <property type="project" value="TreeGrafter"/>
</dbReference>
<evidence type="ECO:0000256" key="1">
    <source>
        <dbReference type="ARBA" id="ARBA00022694"/>
    </source>
</evidence>
<dbReference type="GO" id="GO:0004526">
    <property type="term" value="F:ribonuclease P activity"/>
    <property type="evidence" value="ECO:0007669"/>
    <property type="project" value="UniProtKB-UniRule"/>
</dbReference>
<reference evidence="7 8" key="1">
    <citation type="journal article" date="2017" name="ISME J.">
        <title>Potential for microbial H2 and metal transformations associated with novel bacteria and archaea in deep terrestrial subsurface sediments.</title>
        <authorList>
            <person name="Hernsdorf A.W."/>
            <person name="Amano Y."/>
            <person name="Miyakawa K."/>
            <person name="Ise K."/>
            <person name="Suzuki Y."/>
            <person name="Anantharaman K."/>
            <person name="Probst A."/>
            <person name="Burstein D."/>
            <person name="Thomas B.C."/>
            <person name="Banfield J.F."/>
        </authorList>
    </citation>
    <scope>NUCLEOTIDE SEQUENCE [LARGE SCALE GENOMIC DNA]</scope>
    <source>
        <strain evidence="7">HGW-Dojkabacteria-1</strain>
    </source>
</reference>
<dbReference type="NCBIfam" id="TIGR00188">
    <property type="entry name" value="rnpA"/>
    <property type="match status" value="1"/>
</dbReference>
<organism evidence="7 8">
    <name type="scientific">Candidatus Dojkabacteria bacterium HGW-Dojkabacteria-1</name>
    <dbReference type="NCBI Taxonomy" id="2013761"/>
    <lineage>
        <taxon>Bacteria</taxon>
        <taxon>Candidatus Dojkabacteria</taxon>
    </lineage>
</organism>
<dbReference type="AlphaFoldDB" id="A0A2N2F2S3"/>
<dbReference type="InterPro" id="IPR000100">
    <property type="entry name" value="RNase_P"/>
</dbReference>
<accession>A0A2N2F2S3</accession>
<evidence type="ECO:0000313" key="7">
    <source>
        <dbReference type="EMBL" id="PKN02463.1"/>
    </source>
</evidence>